<dbReference type="OrthoDB" id="6621581at2759"/>
<evidence type="ECO:0000313" key="1">
    <source>
        <dbReference type="Proteomes" id="UP000694846"/>
    </source>
</evidence>
<proteinExistence type="predicted"/>
<dbReference type="Proteomes" id="UP000694846">
    <property type="component" value="Unplaced"/>
</dbReference>
<dbReference type="AlphaFoldDB" id="A0A8B8G011"/>
<dbReference type="GeneID" id="112687824"/>
<accession>A0A8B8G011</accession>
<evidence type="ECO:0000313" key="2">
    <source>
        <dbReference type="RefSeq" id="XP_025416559.1"/>
    </source>
</evidence>
<name>A0A8B8G011_9HEMI</name>
<protein>
    <submittedName>
        <fullName evidence="2">Uncharacterized protein LOC112687824</fullName>
    </submittedName>
</protein>
<organism evidence="1 2">
    <name type="scientific">Sipha flava</name>
    <name type="common">yellow sugarcane aphid</name>
    <dbReference type="NCBI Taxonomy" id="143950"/>
    <lineage>
        <taxon>Eukaryota</taxon>
        <taxon>Metazoa</taxon>
        <taxon>Ecdysozoa</taxon>
        <taxon>Arthropoda</taxon>
        <taxon>Hexapoda</taxon>
        <taxon>Insecta</taxon>
        <taxon>Pterygota</taxon>
        <taxon>Neoptera</taxon>
        <taxon>Paraneoptera</taxon>
        <taxon>Hemiptera</taxon>
        <taxon>Sternorrhyncha</taxon>
        <taxon>Aphidomorpha</taxon>
        <taxon>Aphidoidea</taxon>
        <taxon>Aphididae</taxon>
        <taxon>Sipha</taxon>
    </lineage>
</organism>
<reference evidence="2" key="1">
    <citation type="submission" date="2025-08" db="UniProtKB">
        <authorList>
            <consortium name="RefSeq"/>
        </authorList>
    </citation>
    <scope>IDENTIFICATION</scope>
    <source>
        <tissue evidence="2">Whole body</tissue>
    </source>
</reference>
<sequence length="298" mass="35029">MLYTAAPDPVLFNVDLVALYDRMLDADCDEDCDLDCVATVTETERWEAYDKFRDVVEARVAHNLYLCKCIELKQRTVDVEDNIIEETTEFWLDDKMKVKVCKTFFTRTLGLPDARLNALLEPDTFEWFSRYKHLLIDHTVTVMAVTAVDNHDRDVDEERTKRYCGIEQPCSEFVLNSSLAPKLFLETIFVQPYAYHFTKKNSLSFVKETDSDLDEDSEDIVPSVFNSVVNQIQSIPRVVSTLINPENDKEVLRFESSINYKYMYLHYLKQSKKNKNKLSEKQYKKIYNQYMKKIFMVK</sequence>
<keyword evidence="1" id="KW-1185">Reference proteome</keyword>
<gene>
    <name evidence="2" type="primary">LOC112687824</name>
</gene>
<dbReference type="RefSeq" id="XP_025416559.1">
    <property type="nucleotide sequence ID" value="XM_025560774.1"/>
</dbReference>